<feature type="region of interest" description="Disordered" evidence="1">
    <location>
        <begin position="68"/>
        <end position="99"/>
    </location>
</feature>
<name>A0ABS8V811_DATST</name>
<sequence>MIKDWRIIKEQNNKVTVVKTQNRFDILEEETGTGIRHKGDAYKAMGNQKKEEVKNSLPAKVTIETSMVEDEDCPEVDKEPQSNTVGGLTQDPLKTYKYS</sequence>
<proteinExistence type="predicted"/>
<dbReference type="Proteomes" id="UP000823775">
    <property type="component" value="Unassembled WGS sequence"/>
</dbReference>
<organism evidence="2 3">
    <name type="scientific">Datura stramonium</name>
    <name type="common">Jimsonweed</name>
    <name type="synonym">Common thornapple</name>
    <dbReference type="NCBI Taxonomy" id="4076"/>
    <lineage>
        <taxon>Eukaryota</taxon>
        <taxon>Viridiplantae</taxon>
        <taxon>Streptophyta</taxon>
        <taxon>Embryophyta</taxon>
        <taxon>Tracheophyta</taxon>
        <taxon>Spermatophyta</taxon>
        <taxon>Magnoliopsida</taxon>
        <taxon>eudicotyledons</taxon>
        <taxon>Gunneridae</taxon>
        <taxon>Pentapetalae</taxon>
        <taxon>asterids</taxon>
        <taxon>lamiids</taxon>
        <taxon>Solanales</taxon>
        <taxon>Solanaceae</taxon>
        <taxon>Solanoideae</taxon>
        <taxon>Datureae</taxon>
        <taxon>Datura</taxon>
    </lineage>
</organism>
<evidence type="ECO:0000256" key="1">
    <source>
        <dbReference type="SAM" id="MobiDB-lite"/>
    </source>
</evidence>
<evidence type="ECO:0000313" key="3">
    <source>
        <dbReference type="Proteomes" id="UP000823775"/>
    </source>
</evidence>
<accession>A0ABS8V811</accession>
<reference evidence="2 3" key="1">
    <citation type="journal article" date="2021" name="BMC Genomics">
        <title>Datura genome reveals duplications of psychoactive alkaloid biosynthetic genes and high mutation rate following tissue culture.</title>
        <authorList>
            <person name="Rajewski A."/>
            <person name="Carter-House D."/>
            <person name="Stajich J."/>
            <person name="Litt A."/>
        </authorList>
    </citation>
    <scope>NUCLEOTIDE SEQUENCE [LARGE SCALE GENOMIC DNA]</scope>
    <source>
        <strain evidence="2">AR-01</strain>
    </source>
</reference>
<comment type="caution">
    <text evidence="2">The sequence shown here is derived from an EMBL/GenBank/DDBJ whole genome shotgun (WGS) entry which is preliminary data.</text>
</comment>
<dbReference type="EMBL" id="JACEIK010003576">
    <property type="protein sequence ID" value="MCD9642294.1"/>
    <property type="molecule type" value="Genomic_DNA"/>
</dbReference>
<evidence type="ECO:0000313" key="2">
    <source>
        <dbReference type="EMBL" id="MCD9642294.1"/>
    </source>
</evidence>
<gene>
    <name evidence="2" type="ORF">HAX54_028997</name>
</gene>
<protein>
    <submittedName>
        <fullName evidence="2">Uncharacterized protein</fullName>
    </submittedName>
</protein>
<keyword evidence="3" id="KW-1185">Reference proteome</keyword>